<evidence type="ECO:0000259" key="1">
    <source>
        <dbReference type="Pfam" id="PF00501"/>
    </source>
</evidence>
<dbReference type="GO" id="GO:0031957">
    <property type="term" value="F:very long-chain fatty acid-CoA ligase activity"/>
    <property type="evidence" value="ECO:0007669"/>
    <property type="project" value="TreeGrafter"/>
</dbReference>
<dbReference type="Pfam" id="PF00975">
    <property type="entry name" value="Thioesterase"/>
    <property type="match status" value="1"/>
</dbReference>
<dbReference type="Gene3D" id="1.10.1200.10">
    <property type="entry name" value="ACP-like"/>
    <property type="match status" value="1"/>
</dbReference>
<dbReference type="InterPro" id="IPR042099">
    <property type="entry name" value="ANL_N_sf"/>
</dbReference>
<dbReference type="EMBL" id="CP099422">
    <property type="protein sequence ID" value="USW53621.1"/>
    <property type="molecule type" value="Genomic_DNA"/>
</dbReference>
<dbReference type="SUPFAM" id="SSF56801">
    <property type="entry name" value="Acetyl-CoA synthetase-like"/>
    <property type="match status" value="1"/>
</dbReference>
<dbReference type="PROSITE" id="PS00455">
    <property type="entry name" value="AMP_BINDING"/>
    <property type="match status" value="1"/>
</dbReference>
<dbReference type="InterPro" id="IPR036736">
    <property type="entry name" value="ACP-like_sf"/>
</dbReference>
<evidence type="ECO:0000313" key="4">
    <source>
        <dbReference type="EMBL" id="USW53621.1"/>
    </source>
</evidence>
<keyword evidence="5" id="KW-1185">Reference proteome</keyword>
<dbReference type="InterPro" id="IPR045851">
    <property type="entry name" value="AMP-bd_C_sf"/>
</dbReference>
<organism evidence="4 5">
    <name type="scientific">Septoria linicola</name>
    <dbReference type="NCBI Taxonomy" id="215465"/>
    <lineage>
        <taxon>Eukaryota</taxon>
        <taxon>Fungi</taxon>
        <taxon>Dikarya</taxon>
        <taxon>Ascomycota</taxon>
        <taxon>Pezizomycotina</taxon>
        <taxon>Dothideomycetes</taxon>
        <taxon>Dothideomycetidae</taxon>
        <taxon>Mycosphaerellales</taxon>
        <taxon>Mycosphaerellaceae</taxon>
        <taxon>Septoria</taxon>
    </lineage>
</organism>
<dbReference type="PANTHER" id="PTHR24096:SF267">
    <property type="entry name" value="MALONATE--COA LIGASE ACSF3, MITOCHONDRIAL"/>
    <property type="match status" value="1"/>
</dbReference>
<dbReference type="Pfam" id="PF00501">
    <property type="entry name" value="AMP-binding"/>
    <property type="match status" value="1"/>
</dbReference>
<dbReference type="InterPro" id="IPR029058">
    <property type="entry name" value="AB_hydrolase_fold"/>
</dbReference>
<dbReference type="InterPro" id="IPR020845">
    <property type="entry name" value="AMP-binding_CS"/>
</dbReference>
<dbReference type="Pfam" id="PF00550">
    <property type="entry name" value="PP-binding"/>
    <property type="match status" value="1"/>
</dbReference>
<evidence type="ECO:0000259" key="2">
    <source>
        <dbReference type="Pfam" id="PF00550"/>
    </source>
</evidence>
<name>A0A9Q9AZP7_9PEZI</name>
<gene>
    <name evidence="4" type="ORF">Slin15195_G069400</name>
</gene>
<dbReference type="Proteomes" id="UP001056384">
    <property type="component" value="Chromosome 5"/>
</dbReference>
<sequence length="948" mass="104265">MAPAIDTLYCMLRQAAQSEQDTGIMSYPSSDVLQPRKTTYANLLDQCSKNASILQKEHGVKSNDVVLLHFDDHFDNIVWFWSVLLAGGVPALSSPLPNDMDQRRQHLEHLSTLFDDPICLMRRASFVDFGVCPRLSLLAVDDLEVQVTGRDEAHDMAIPEHDPEDLAVLMLTSGSTGNAKAVEHTHRTILASLNGKDSVAMLAPGTSLLNWIGMDHVAALMETHLLAVYKNLDQVLVQPTETVSDPLLLLRMIAKHNVARTVAPNFLLASLLKAIKRGDASELAGIDLSSLTQLVSGGQENPVQLCVELGEELQNLGAPVGVLQPAFGMTETCAGCTYNTLCPVSDLDSGMGFASLGQSVGGFEMRVVPDATDEPPRTDQSDARGTLHIRGPMVFSRYYNNPQATKEAFTEDGWFDTGDEAAIDAHGNLHLVGRIKDLIRINGLSILASDLESQLDYLGLSGAVEGSYIALGHRPTPTDDESLAILYLPTDHGRDQHQRAATRDAIVESIMHSHRICPYVLAVDASEMQKSTLGKLSRGKLRRALEAGKFKQYEVPNANETVPAVVQPSTEVEAQLLAIFRRTLEQSLGISRDLIGTQTPWYSLGVTSIELIRLNRDIKVGLGLSEAPLDKLLSCSTIEALASQLPRSRKRRDSVTGVEVIVEDPTPPDTYNPVKTLEAEGSQTPLWLFHPGVGEVLVFINLAKQVQDRPVYALRARGFNPGETFFESIEEGVEEYYQAIKKQQPKGPYALAGYSFGAMIAFETAKKLNNDGNGDQVQFLASFNLPPHIKFRMRQLDWRACALHLGHFLGLLHDPDLDDDPQLSSNSSHESIVSTIFTAAPQKRVAELSLTTEDFLHWANLAHSMQFMARDYEPQGNVPSMDVFYCQPLAVVAQTKQQWLDGHLSRWHEVASDVRFHEVGGEHYTMIDIEHVKSFMGTFCAALAARGL</sequence>
<reference evidence="4" key="1">
    <citation type="submission" date="2022-06" db="EMBL/GenBank/DDBJ databases">
        <title>Complete genome sequences of two strains of the flax pathogen Septoria linicola.</title>
        <authorList>
            <person name="Lapalu N."/>
            <person name="Simon A."/>
            <person name="Demenou B."/>
            <person name="Paumier D."/>
            <person name="Guillot M.-P."/>
            <person name="Gout L."/>
            <person name="Valade R."/>
        </authorList>
    </citation>
    <scope>NUCLEOTIDE SEQUENCE</scope>
    <source>
        <strain evidence="4">SE15195</strain>
    </source>
</reference>
<dbReference type="SUPFAM" id="SSF47336">
    <property type="entry name" value="ACP-like"/>
    <property type="match status" value="1"/>
</dbReference>
<dbReference type="InterPro" id="IPR009081">
    <property type="entry name" value="PP-bd_ACP"/>
</dbReference>
<dbReference type="Gene3D" id="3.40.50.12780">
    <property type="entry name" value="N-terminal domain of ligase-like"/>
    <property type="match status" value="1"/>
</dbReference>
<feature type="domain" description="Carrier" evidence="2">
    <location>
        <begin position="581"/>
        <end position="643"/>
    </location>
</feature>
<accession>A0A9Q9AZP7</accession>
<evidence type="ECO:0000259" key="3">
    <source>
        <dbReference type="Pfam" id="PF00975"/>
    </source>
</evidence>
<feature type="domain" description="AMP-dependent synthetase/ligase" evidence="1">
    <location>
        <begin position="27"/>
        <end position="399"/>
    </location>
</feature>
<dbReference type="SUPFAM" id="SSF53474">
    <property type="entry name" value="alpha/beta-Hydrolases"/>
    <property type="match status" value="1"/>
</dbReference>
<dbReference type="GO" id="GO:0006633">
    <property type="term" value="P:fatty acid biosynthetic process"/>
    <property type="evidence" value="ECO:0007669"/>
    <property type="project" value="TreeGrafter"/>
</dbReference>
<dbReference type="Gene3D" id="3.40.50.1820">
    <property type="entry name" value="alpha/beta hydrolase"/>
    <property type="match status" value="1"/>
</dbReference>
<dbReference type="PANTHER" id="PTHR24096">
    <property type="entry name" value="LONG-CHAIN-FATTY-ACID--COA LIGASE"/>
    <property type="match status" value="1"/>
</dbReference>
<evidence type="ECO:0000313" key="5">
    <source>
        <dbReference type="Proteomes" id="UP001056384"/>
    </source>
</evidence>
<protein>
    <submittedName>
        <fullName evidence="4">AMP-dependent synthetase/ligase, thioesterase, phosphopantetheine binding ACP</fullName>
    </submittedName>
</protein>
<dbReference type="InterPro" id="IPR000873">
    <property type="entry name" value="AMP-dep_synth/lig_dom"/>
</dbReference>
<dbReference type="Gene3D" id="3.30.300.30">
    <property type="match status" value="1"/>
</dbReference>
<proteinExistence type="predicted"/>
<dbReference type="InterPro" id="IPR001031">
    <property type="entry name" value="Thioesterase"/>
</dbReference>
<feature type="domain" description="Thioesterase" evidence="3">
    <location>
        <begin position="685"/>
        <end position="938"/>
    </location>
</feature>
<dbReference type="AlphaFoldDB" id="A0A9Q9AZP7"/>